<evidence type="ECO:0000313" key="2">
    <source>
        <dbReference type="EMBL" id="ODS01331.1"/>
    </source>
</evidence>
<dbReference type="Pfam" id="PF04371">
    <property type="entry name" value="PAD_porph"/>
    <property type="match status" value="1"/>
</dbReference>
<dbReference type="PANTHER" id="PTHR31377:SF0">
    <property type="entry name" value="AGMATINE DEIMINASE-RELATED"/>
    <property type="match status" value="1"/>
</dbReference>
<keyword evidence="1" id="KW-0378">Hydrolase</keyword>
<gene>
    <name evidence="2" type="ORF">AUC68_00200</name>
</gene>
<accession>A0A1E3W6B1</accession>
<evidence type="ECO:0000256" key="1">
    <source>
        <dbReference type="ARBA" id="ARBA00022801"/>
    </source>
</evidence>
<dbReference type="PANTHER" id="PTHR31377">
    <property type="entry name" value="AGMATINE DEIMINASE-RELATED"/>
    <property type="match status" value="1"/>
</dbReference>
<evidence type="ECO:0000313" key="3">
    <source>
        <dbReference type="Proteomes" id="UP000094501"/>
    </source>
</evidence>
<protein>
    <submittedName>
        <fullName evidence="2">Agmatine deiminase</fullName>
    </submittedName>
</protein>
<dbReference type="AlphaFoldDB" id="A0A1E3W6B1"/>
<dbReference type="EMBL" id="LPWG01000001">
    <property type="protein sequence ID" value="ODS01331.1"/>
    <property type="molecule type" value="Genomic_DNA"/>
</dbReference>
<organism evidence="2 3">
    <name type="scientific">Methyloceanibacter methanicus</name>
    <dbReference type="NCBI Taxonomy" id="1774968"/>
    <lineage>
        <taxon>Bacteria</taxon>
        <taxon>Pseudomonadati</taxon>
        <taxon>Pseudomonadota</taxon>
        <taxon>Alphaproteobacteria</taxon>
        <taxon>Hyphomicrobiales</taxon>
        <taxon>Hyphomicrobiaceae</taxon>
        <taxon>Methyloceanibacter</taxon>
    </lineage>
</organism>
<comment type="caution">
    <text evidence="2">The sequence shown here is derived from an EMBL/GenBank/DDBJ whole genome shotgun (WGS) entry which is preliminary data.</text>
</comment>
<dbReference type="GO" id="GO:0047632">
    <property type="term" value="F:agmatine deiminase activity"/>
    <property type="evidence" value="ECO:0007669"/>
    <property type="project" value="TreeGrafter"/>
</dbReference>
<dbReference type="OrthoDB" id="9808013at2"/>
<dbReference type="GO" id="GO:0009446">
    <property type="term" value="P:putrescine biosynthetic process"/>
    <property type="evidence" value="ECO:0007669"/>
    <property type="project" value="InterPro"/>
</dbReference>
<proteinExistence type="predicted"/>
<dbReference type="STRING" id="1774968.AUC68_00200"/>
<dbReference type="SUPFAM" id="SSF55909">
    <property type="entry name" value="Pentein"/>
    <property type="match status" value="1"/>
</dbReference>
<dbReference type="InterPro" id="IPR007466">
    <property type="entry name" value="Peptidyl-Arg-deiminase_porph"/>
</dbReference>
<keyword evidence="3" id="KW-1185">Reference proteome</keyword>
<dbReference type="Proteomes" id="UP000094501">
    <property type="component" value="Unassembled WGS sequence"/>
</dbReference>
<dbReference type="GO" id="GO:0004668">
    <property type="term" value="F:protein-arginine deiminase activity"/>
    <property type="evidence" value="ECO:0007669"/>
    <property type="project" value="InterPro"/>
</dbReference>
<dbReference type="RefSeq" id="WP_069435806.1">
    <property type="nucleotide sequence ID" value="NZ_LPWG01000001.1"/>
</dbReference>
<reference evidence="2 3" key="1">
    <citation type="journal article" date="2016" name="Environ. Microbiol.">
        <title>New Methyloceanibacter diversity from North Sea sediments includes methanotroph containing solely the soluble methane monooxygenase.</title>
        <authorList>
            <person name="Vekeman B."/>
            <person name="Kerckhof F.M."/>
            <person name="Cremers G."/>
            <person name="de Vos P."/>
            <person name="Vandamme P."/>
            <person name="Boon N."/>
            <person name="Op den Camp H.J."/>
            <person name="Heylen K."/>
        </authorList>
    </citation>
    <scope>NUCLEOTIDE SEQUENCE [LARGE SCALE GENOMIC DNA]</scope>
    <source>
        <strain evidence="2 3">R-67174</strain>
    </source>
</reference>
<sequence>MSLLPDVSLVPDARLVAEAPQHALWTAWPASHEEWNGDLEAPRRDVAALVRTLAPDNRVRVLANGHEALNSAQDALGDVADIVAASYGDIWLRDTGPLFAAGPTGPVALCFRTNGWGGKFALPGDETVGREIARLAGVPARRADFVLEGGAIDHDGAGTIVTTRQTLLNANRNGWSQGDAEAALGAALGAKKILWIDDGLAGDHTDGHVDNIARFVGPARIVCQRPAGPDDPNAAVLEAAARALEGATDAQGRPIEIVQVPSPGRVLNALGEIAPASHLNFVIANGVVVVPVFGTNTQSDALACLQAVFADRKVVGLPASGLLGAGDAGGGAFHCITREEPVFARGSLGSR</sequence>
<dbReference type="Gene3D" id="3.75.10.10">
    <property type="entry name" value="L-arginine/glycine Amidinotransferase, Chain A"/>
    <property type="match status" value="1"/>
</dbReference>
<name>A0A1E3W6B1_9HYPH</name>